<dbReference type="Proteomes" id="UP000663829">
    <property type="component" value="Unassembled WGS sequence"/>
</dbReference>
<evidence type="ECO:0000313" key="4">
    <source>
        <dbReference type="Proteomes" id="UP000663829"/>
    </source>
</evidence>
<dbReference type="Gene3D" id="3.60.10.10">
    <property type="entry name" value="Endonuclease/exonuclease/phosphatase"/>
    <property type="match status" value="1"/>
</dbReference>
<dbReference type="InterPro" id="IPR036691">
    <property type="entry name" value="Endo/exonu/phosph_ase_sf"/>
</dbReference>
<keyword evidence="1" id="KW-0175">Coiled coil</keyword>
<dbReference type="AlphaFoldDB" id="A0A815D7H8"/>
<sequence>MMALLVQHITDEANKTRECHETFMEEMSKRDEAQKQKIQLLEERMAAMTRQNSQLKQDYGMTSKQLDEKNAELHEVIKKQSAVLLSMWSYFCASATASPQREQERAITQGNVNQLMEWCHKNGVLDTIVNNAKRTLSVYEYKLFQTIVDEWDNELNVDSCLLRWEIYGQRKAKCKEAYLYILCFNVRGLEQRWGEVVLMAESKNFDILVLGEVGKFDTRTINHALPEFKLFYQEGENASGGVLILVRDRIRVSRIPCVLPNICVLDIHMNEVVRLIGMYAPASKTWDWDDLSPFTSNTCMLMGDFNVDLDQDGEKAERLLEWADSRSLSAITPGCSTSLRSDREIDYAIVAGVQIDVQTYERNTTSDHKPLCCILSYEDSSNNFGSITHWNVLYCCMEYMYKYWEDRWSDGNYNENYNKFNEFLGLMVGRCTRYFSIEKARGAIPADLRERLSYSRALSFKAKRTGDIRLRAESAKIRNAVRSDLRIFRQNQLAKQLVERHKPGRSFVMFWNKTKKHFRNCSSSIRGFILPNGDLEKDPVKMVEQAADYYEELFAEPTVHRPHPYVDLPHHQYDDYQQAISLVTYPDIIKVLKGRKKKRSCDIHGLSPFILDKMPKHYWNLIANLYNYSFRTC</sequence>
<accession>A0A815D7H8</accession>
<organism evidence="2 4">
    <name type="scientific">Didymodactylos carnosus</name>
    <dbReference type="NCBI Taxonomy" id="1234261"/>
    <lineage>
        <taxon>Eukaryota</taxon>
        <taxon>Metazoa</taxon>
        <taxon>Spiralia</taxon>
        <taxon>Gnathifera</taxon>
        <taxon>Rotifera</taxon>
        <taxon>Eurotatoria</taxon>
        <taxon>Bdelloidea</taxon>
        <taxon>Philodinida</taxon>
        <taxon>Philodinidae</taxon>
        <taxon>Didymodactylos</taxon>
    </lineage>
</organism>
<dbReference type="EMBL" id="CAJNOQ010012191">
    <property type="protein sequence ID" value="CAF1294211.1"/>
    <property type="molecule type" value="Genomic_DNA"/>
</dbReference>
<evidence type="ECO:0000313" key="3">
    <source>
        <dbReference type="EMBL" id="CAF4105576.1"/>
    </source>
</evidence>
<gene>
    <name evidence="2" type="ORF">GPM918_LOCUS28193</name>
    <name evidence="3" type="ORF">SRO942_LOCUS28665</name>
</gene>
<evidence type="ECO:0000313" key="2">
    <source>
        <dbReference type="EMBL" id="CAF1294211.1"/>
    </source>
</evidence>
<reference evidence="2" key="1">
    <citation type="submission" date="2021-02" db="EMBL/GenBank/DDBJ databases">
        <authorList>
            <person name="Nowell W R."/>
        </authorList>
    </citation>
    <scope>NUCLEOTIDE SEQUENCE</scope>
</reference>
<name>A0A815D7H8_9BILA</name>
<dbReference type="Proteomes" id="UP000681722">
    <property type="component" value="Unassembled WGS sequence"/>
</dbReference>
<proteinExistence type="predicted"/>
<evidence type="ECO:0008006" key="5">
    <source>
        <dbReference type="Google" id="ProtNLM"/>
    </source>
</evidence>
<comment type="caution">
    <text evidence="2">The sequence shown here is derived from an EMBL/GenBank/DDBJ whole genome shotgun (WGS) entry which is preliminary data.</text>
</comment>
<protein>
    <recommendedName>
        <fullName evidence="5">Endonuclease/exonuclease/phosphatase domain-containing protein</fullName>
    </recommendedName>
</protein>
<dbReference type="SUPFAM" id="SSF56219">
    <property type="entry name" value="DNase I-like"/>
    <property type="match status" value="1"/>
</dbReference>
<evidence type="ECO:0000256" key="1">
    <source>
        <dbReference type="SAM" id="Coils"/>
    </source>
</evidence>
<feature type="coiled-coil region" evidence="1">
    <location>
        <begin position="24"/>
        <end position="58"/>
    </location>
</feature>
<feature type="non-terminal residue" evidence="2">
    <location>
        <position position="1"/>
    </location>
</feature>
<dbReference type="EMBL" id="CAJOBC010034211">
    <property type="protein sequence ID" value="CAF4105576.1"/>
    <property type="molecule type" value="Genomic_DNA"/>
</dbReference>
<keyword evidence="4" id="KW-1185">Reference proteome</keyword>